<dbReference type="PANTHER" id="PTHR36034:SF2">
    <property type="entry name" value="EXPRESSED PROTEIN"/>
    <property type="match status" value="1"/>
</dbReference>
<organism evidence="2 3">
    <name type="scientific">Dovyalis caffra</name>
    <dbReference type="NCBI Taxonomy" id="77055"/>
    <lineage>
        <taxon>Eukaryota</taxon>
        <taxon>Viridiplantae</taxon>
        <taxon>Streptophyta</taxon>
        <taxon>Embryophyta</taxon>
        <taxon>Tracheophyta</taxon>
        <taxon>Spermatophyta</taxon>
        <taxon>Magnoliopsida</taxon>
        <taxon>eudicotyledons</taxon>
        <taxon>Gunneridae</taxon>
        <taxon>Pentapetalae</taxon>
        <taxon>rosids</taxon>
        <taxon>fabids</taxon>
        <taxon>Malpighiales</taxon>
        <taxon>Salicaceae</taxon>
        <taxon>Flacourtieae</taxon>
        <taxon>Dovyalis</taxon>
    </lineage>
</organism>
<name>A0AAV1RBK6_9ROSI</name>
<evidence type="ECO:0000313" key="2">
    <source>
        <dbReference type="EMBL" id="CAK7332839.1"/>
    </source>
</evidence>
<keyword evidence="3" id="KW-1185">Reference proteome</keyword>
<gene>
    <name evidence="2" type="ORF">DCAF_LOCUS9184</name>
</gene>
<feature type="compositionally biased region" description="Low complexity" evidence="1">
    <location>
        <begin position="581"/>
        <end position="598"/>
    </location>
</feature>
<feature type="region of interest" description="Disordered" evidence="1">
    <location>
        <begin position="347"/>
        <end position="395"/>
    </location>
</feature>
<feature type="compositionally biased region" description="Polar residues" evidence="1">
    <location>
        <begin position="563"/>
        <end position="575"/>
    </location>
</feature>
<feature type="compositionally biased region" description="Polar residues" evidence="1">
    <location>
        <begin position="364"/>
        <end position="375"/>
    </location>
</feature>
<comment type="caution">
    <text evidence="2">The sequence shown here is derived from an EMBL/GenBank/DDBJ whole genome shotgun (WGS) entry which is preliminary data.</text>
</comment>
<evidence type="ECO:0000313" key="3">
    <source>
        <dbReference type="Proteomes" id="UP001314170"/>
    </source>
</evidence>
<reference evidence="2 3" key="1">
    <citation type="submission" date="2024-01" db="EMBL/GenBank/DDBJ databases">
        <authorList>
            <person name="Waweru B."/>
        </authorList>
    </citation>
    <scope>NUCLEOTIDE SEQUENCE [LARGE SCALE GENOMIC DNA]</scope>
</reference>
<proteinExistence type="predicted"/>
<sequence length="1026" mass="112728">MKIRQQYNTYSNLQYKQQSRKPSNRALKLLHEALSLDHRIDQWCLYGKVGMKEMKVKSIMIIVETEWNKKAIKNLTTIGFGAKLLTIHLQQLLKTRSETIETVAVDIASKPLEVKQKLVSAVRDNQVVRSICGCDRSVVKEQASVHESPAAAMTLEGLIAEDTFPQSEDRDMGISGENGSIAAIKNESSSLVLENHSDVSEEEGWITIPFVFFVKGDDDGYAICYLGLLSFHQQPPASVGVGITIRKVISVNPDPTHPLGPLLCCPQLITDKEFVPYFPGHQAVRIRELPDDWKNAPDIHSLRSLDRSFVFPGEQVHILACLSAYKQDTEIITPFKVAAVMSKNGIGQSPEKQNGNLKDGDSLVSGQGEVSSDSQVIGLHGNGASKQKTDPHRDISASESFLRMEDYKRQTEMLLQRFKNSHFFVRIAESGEPLWSRKTVIDPEYSEMDSQNKPQRTKKPADNTFQLSALIDRGNFDASVSGGAARNGVSCCSLSNGDIVVLLQVNVGVNFFTDPIIEILQFEKHQERNRFPENQDNLNYSNYDPCGELLKWLLPVDNTLSSPARSLSPPQLSSNSGLGGASQKSSSSGSQLFSHFRSYSMSSLPQNSAPPPQPVKAQSSKPNFDLEDWDQYSSQKLWKSQKPGGEELLSFRGVSLERERFSVRCGLEGIYIPGRRWSRKLEIIQPVEIHSFAADCNTDDLLCVQIKNISPAHTPDIVVYIDTITIVFEEASKSGLPSSLPIACIEAGNDHSLPNLALRRGEEHSFILKPTSFVKDSKFHRERLSPSSSLHLVQNTVEGRTALNADQYAIIVSCHCNYTESRLFFKQPTSWRPRNSRDLLISVASEMSGQSSGPNERVSQLPVQVLALQASNLTSEDLTLTVLAPASFTSPPSVGSLSSSPTTPVSSFVGLSESTGIITGEKYGSAVQALTSVTTTSEIIEQSSPISDAISSTGLGCTHLWLQSRVPLGCVPAQSTATIKLELLPLTDGIISLDTLQIDVKEKGLTYIPEHSLKINATSSISTGII</sequence>
<accession>A0AAV1RBK6</accession>
<dbReference type="AlphaFoldDB" id="A0AAV1RBK6"/>
<dbReference type="EMBL" id="CAWUPB010000913">
    <property type="protein sequence ID" value="CAK7332839.1"/>
    <property type="molecule type" value="Genomic_DNA"/>
</dbReference>
<feature type="region of interest" description="Disordered" evidence="1">
    <location>
        <begin position="563"/>
        <end position="622"/>
    </location>
</feature>
<dbReference type="Proteomes" id="UP001314170">
    <property type="component" value="Unassembled WGS sequence"/>
</dbReference>
<protein>
    <submittedName>
        <fullName evidence="2">Uncharacterized protein</fullName>
    </submittedName>
</protein>
<dbReference type="PANTHER" id="PTHR36034">
    <property type="entry name" value="EXPRESSED PROTEIN"/>
    <property type="match status" value="1"/>
</dbReference>
<feature type="compositionally biased region" description="Polar residues" evidence="1">
    <location>
        <begin position="347"/>
        <end position="356"/>
    </location>
</feature>
<evidence type="ECO:0000256" key="1">
    <source>
        <dbReference type="SAM" id="MobiDB-lite"/>
    </source>
</evidence>